<dbReference type="AlphaFoldDB" id="A0A8R1U2S3"/>
<dbReference type="InterPro" id="IPR014752">
    <property type="entry name" value="Arrestin-like_C"/>
</dbReference>
<proteinExistence type="inferred from homology"/>
<dbReference type="InterPro" id="IPR011021">
    <property type="entry name" value="Arrestin-like_N"/>
</dbReference>
<dbReference type="EnsemblMetazoa" id="OVOC9943.1">
    <property type="protein sequence ID" value="OVOC9943.1"/>
    <property type="gene ID" value="WBGene00246752"/>
</dbReference>
<organism evidence="3 4">
    <name type="scientific">Onchocerca volvulus</name>
    <dbReference type="NCBI Taxonomy" id="6282"/>
    <lineage>
        <taxon>Eukaryota</taxon>
        <taxon>Metazoa</taxon>
        <taxon>Ecdysozoa</taxon>
        <taxon>Nematoda</taxon>
        <taxon>Chromadorea</taxon>
        <taxon>Rhabditida</taxon>
        <taxon>Spirurina</taxon>
        <taxon>Spiruromorpha</taxon>
        <taxon>Filarioidea</taxon>
        <taxon>Onchocercidae</taxon>
        <taxon>Onchocerca</taxon>
    </lineage>
</organism>
<dbReference type="EMBL" id="CMVM020000305">
    <property type="status" value="NOT_ANNOTATED_CDS"/>
    <property type="molecule type" value="Genomic_DNA"/>
</dbReference>
<protein>
    <submittedName>
        <fullName evidence="3">Arrestin_C domain-containing protein</fullName>
    </submittedName>
</protein>
<dbReference type="GO" id="GO:0015031">
    <property type="term" value="P:protein transport"/>
    <property type="evidence" value="ECO:0007669"/>
    <property type="project" value="TreeGrafter"/>
</dbReference>
<accession>A0A8R1U2S3</accession>
<comment type="similarity">
    <text evidence="1">Belongs to the arrestin family.</text>
</comment>
<dbReference type="GO" id="GO:0005737">
    <property type="term" value="C:cytoplasm"/>
    <property type="evidence" value="ECO:0007669"/>
    <property type="project" value="TreeGrafter"/>
</dbReference>
<keyword evidence="4" id="KW-1185">Reference proteome</keyword>
<dbReference type="InterPro" id="IPR011022">
    <property type="entry name" value="Arrestin_C-like"/>
</dbReference>
<dbReference type="OMA" id="KEWFQDT"/>
<evidence type="ECO:0000313" key="3">
    <source>
        <dbReference type="EnsemblMetazoa" id="OVOC9943.1"/>
    </source>
</evidence>
<dbReference type="SUPFAM" id="SSF81296">
    <property type="entry name" value="E set domains"/>
    <property type="match status" value="2"/>
</dbReference>
<sequence>MASSSSLALSNMRNFFLDENLPYHIDIFLSEKIYNPGDIIHGEVIFRLNKNLSTDLITAQLFGCIHVFWIDKKAGTGNANFRPLVRGQKRILIDETTILWSDQKIDRKKFPQQTLNDFSRLSSTMTAIRAKKHDRNENFHGIKIGNHKFEFTFQLPKQGLHTSFDLRNCGGHIRYCINVQCFSCGRLVLKKTLIFPIVCPANPSECPKALENDYCRKRLEFKKGYYFDVELSISKRWLVPGEALPVQIYIDNRSGKSIKFSHLSIQQHIICTVTHPITYSKEWFQDTLGVGMDIDKIPNGSMHKYLPKFNVPALIPGFEIDRCITLEYALKLDIGFDRITVNNGVKHIICTLKIPIFIGTSSTTDANLVQKSEFEEAIVSPPNYYDIRPPSYDDCVAKLPVIKEMDKH</sequence>
<feature type="domain" description="Arrestin C-terminal-like" evidence="2">
    <location>
        <begin position="223"/>
        <end position="363"/>
    </location>
</feature>
<dbReference type="InterPro" id="IPR014756">
    <property type="entry name" value="Ig_E-set"/>
</dbReference>
<dbReference type="Pfam" id="PF02752">
    <property type="entry name" value="Arrestin_C"/>
    <property type="match status" value="1"/>
</dbReference>
<reference evidence="4" key="1">
    <citation type="submission" date="2013-10" db="EMBL/GenBank/DDBJ databases">
        <title>Genome sequencing of Onchocerca volvulus.</title>
        <authorList>
            <person name="Cotton J."/>
            <person name="Tsai J."/>
            <person name="Stanley E."/>
            <person name="Tracey A."/>
            <person name="Holroyd N."/>
            <person name="Lustigman S."/>
            <person name="Berriman M."/>
        </authorList>
    </citation>
    <scope>NUCLEOTIDE SEQUENCE</scope>
</reference>
<evidence type="ECO:0000313" key="4">
    <source>
        <dbReference type="Proteomes" id="UP000024404"/>
    </source>
</evidence>
<dbReference type="Proteomes" id="UP000024404">
    <property type="component" value="Unassembled WGS sequence"/>
</dbReference>
<dbReference type="Pfam" id="PF00339">
    <property type="entry name" value="Arrestin_N"/>
    <property type="match status" value="1"/>
</dbReference>
<name>A0A8R1U2S3_ONCVO</name>
<dbReference type="InterPro" id="IPR050357">
    <property type="entry name" value="Arrestin_domain-protein"/>
</dbReference>
<dbReference type="SMART" id="SM01017">
    <property type="entry name" value="Arrestin_C"/>
    <property type="match status" value="1"/>
</dbReference>
<dbReference type="Gene3D" id="2.60.40.640">
    <property type="match status" value="2"/>
</dbReference>
<evidence type="ECO:0000256" key="1">
    <source>
        <dbReference type="ARBA" id="ARBA00005298"/>
    </source>
</evidence>
<evidence type="ECO:0000259" key="2">
    <source>
        <dbReference type="SMART" id="SM01017"/>
    </source>
</evidence>
<reference evidence="3" key="2">
    <citation type="submission" date="2022-06" db="UniProtKB">
        <authorList>
            <consortium name="EnsemblMetazoa"/>
        </authorList>
    </citation>
    <scope>IDENTIFICATION</scope>
</reference>
<dbReference type="PANTHER" id="PTHR11188:SF175">
    <property type="entry name" value="ARRESTIN C-TERMINAL-LIKE DOMAIN-CONTAINING PROTEIN"/>
    <property type="match status" value="1"/>
</dbReference>
<dbReference type="PANTHER" id="PTHR11188">
    <property type="entry name" value="ARRESTIN DOMAIN CONTAINING PROTEIN"/>
    <property type="match status" value="1"/>
</dbReference>